<evidence type="ECO:0000313" key="3">
    <source>
        <dbReference type="Proteomes" id="UP000225889"/>
    </source>
</evidence>
<evidence type="ECO:0000313" key="2">
    <source>
        <dbReference type="EMBL" id="PHU35558.1"/>
    </source>
</evidence>
<dbReference type="AlphaFoldDB" id="A0A2G3DWZ9"/>
<feature type="domain" description="Glycosyltransferase 2-like" evidence="1">
    <location>
        <begin position="550"/>
        <end position="729"/>
    </location>
</feature>
<protein>
    <submittedName>
        <fullName evidence="2">Glycosyl transferase family 2</fullName>
    </submittedName>
</protein>
<feature type="domain" description="Glycosyltransferase 2-like" evidence="1">
    <location>
        <begin position="294"/>
        <end position="454"/>
    </location>
</feature>
<evidence type="ECO:0000259" key="1">
    <source>
        <dbReference type="Pfam" id="PF00535"/>
    </source>
</evidence>
<dbReference type="GO" id="GO:0016757">
    <property type="term" value="F:glycosyltransferase activity"/>
    <property type="evidence" value="ECO:0007669"/>
    <property type="project" value="UniProtKB-KW"/>
</dbReference>
<dbReference type="Pfam" id="PF00535">
    <property type="entry name" value="Glycos_transf_2"/>
    <property type="match status" value="2"/>
</dbReference>
<dbReference type="Proteomes" id="UP000225889">
    <property type="component" value="Unassembled WGS sequence"/>
</dbReference>
<dbReference type="Gene3D" id="3.90.550.10">
    <property type="entry name" value="Spore Coat Polysaccharide Biosynthesis Protein SpsA, Chain A"/>
    <property type="match status" value="2"/>
</dbReference>
<reference evidence="2 3" key="2">
    <citation type="submission" date="2017-10" db="EMBL/GenBank/DDBJ databases">
        <authorList>
            <person name="Banno H."/>
            <person name="Chua N.-H."/>
        </authorList>
    </citation>
    <scope>NUCLEOTIDE SEQUENCE [LARGE SCALE GENOMIC DNA]</scope>
    <source>
        <strain evidence="2 3">JK626</strain>
    </source>
</reference>
<dbReference type="InterPro" id="IPR029044">
    <property type="entry name" value="Nucleotide-diphossugar_trans"/>
</dbReference>
<keyword evidence="2" id="KW-0808">Transferase</keyword>
<dbReference type="SUPFAM" id="SSF53448">
    <property type="entry name" value="Nucleotide-diphospho-sugar transferases"/>
    <property type="match status" value="2"/>
</dbReference>
<dbReference type="InterPro" id="IPR001173">
    <property type="entry name" value="Glyco_trans_2-like"/>
</dbReference>
<dbReference type="CDD" id="cd04186">
    <property type="entry name" value="GT_2_like_c"/>
    <property type="match status" value="1"/>
</dbReference>
<dbReference type="PANTHER" id="PTHR43179">
    <property type="entry name" value="RHAMNOSYLTRANSFERASE WBBL"/>
    <property type="match status" value="1"/>
</dbReference>
<gene>
    <name evidence="2" type="ORF">CSX01_02850</name>
</gene>
<reference evidence="2 3" key="1">
    <citation type="submission" date="2017-10" db="EMBL/GenBank/DDBJ databases">
        <title>Resolving the taxonomy of Roseburia spp., Eubacterium rectale and Agathobacter spp. through phylogenomic analysis.</title>
        <authorList>
            <person name="Sheridan P.O."/>
            <person name="Walker A.W."/>
            <person name="Duncan S.H."/>
            <person name="Scott K.P."/>
            <person name="Toole P.W.O."/>
            <person name="Luis P."/>
            <person name="Flint H.J."/>
        </authorList>
    </citation>
    <scope>NUCLEOTIDE SEQUENCE [LARGE SCALE GENOMIC DNA]</scope>
    <source>
        <strain evidence="2 3">JK626</strain>
    </source>
</reference>
<comment type="caution">
    <text evidence="2">The sequence shown here is derived from an EMBL/GenBank/DDBJ whole genome shotgun (WGS) entry which is preliminary data.</text>
</comment>
<dbReference type="EMBL" id="PDYF01000008">
    <property type="protein sequence ID" value="PHU35558.1"/>
    <property type="molecule type" value="Genomic_DNA"/>
</dbReference>
<proteinExistence type="predicted"/>
<dbReference type="PANTHER" id="PTHR43179:SF7">
    <property type="entry name" value="RHAMNOSYLTRANSFERASE WBBL"/>
    <property type="match status" value="1"/>
</dbReference>
<organism evidence="2 3">
    <name type="scientific">Pseudobutyrivibrio ruminis</name>
    <dbReference type="NCBI Taxonomy" id="46206"/>
    <lineage>
        <taxon>Bacteria</taxon>
        <taxon>Bacillati</taxon>
        <taxon>Bacillota</taxon>
        <taxon>Clostridia</taxon>
        <taxon>Lachnospirales</taxon>
        <taxon>Lachnospiraceae</taxon>
        <taxon>Pseudobutyrivibrio</taxon>
    </lineage>
</organism>
<name>A0A2G3DWZ9_9FIRM</name>
<accession>A0A2G3DWZ9</accession>
<dbReference type="CDD" id="cd04184">
    <property type="entry name" value="GT2_RfbC_Mx_like"/>
    <property type="match status" value="1"/>
</dbReference>
<sequence>MLRDTFNVVFIRYHLTKKNTLLFQGFYPFDNPKGYSLVAELNGKPYDMDITINEGNEVRRRYIAAHKSVSKEYVGEIQLPEDLSSVRSLRLICVLGEDGTKGQVRSVVYKATGRDLEKLKKEYEYNLERSAVTDDKIQILGWAIGNVPEEFHLYDGNTEIPITVKRMFRKDVYGVYPELTEKCDSGLEIVFDKGDYKKLRLTITANGQVYDCKVDTAHVLTGGNLLPKKSLWERIELYRQDNGLGATIRHAIDKFKDADAPKYTYMDFLTSFGPTEVELQRQRDEKFEYNPLMSIVIPMYMTPEKYLIELIDSIRAQTYSNWELCLADGSPKDIMGEFIAKRYGSDSRIKYTHLEKNLGISDNTNAAIALATGDYIVLSDHDDTLAPNAMYELVAAINKDRSIDVLYTDEDKISMDSKEYFEPVFKPDYNLDLLCSVNYICHLFVFSRAIYEKVGGFNKEYDGAQDHDLILRYCEAATKVHHVPKALYHWRSHAASTAMSAESKLYAFDAGARAVQAHYDRLGIPATVEQDTFYGCYRTTYHWNKEPLVSIIIPNKDHTDDLDKCIKSIDAKSVYKNIEFVIVENNSTEPETFEYYKSIEGRPDVKIVRYETPGFNFSAINNLGAKNASGDMFLLLNNDTEIINETCIKEMVDVCLRPDVGICGALLYYPDNTVQHAGVVMGIGGIAGHTFVGLERSEPGYMFRAVTTQDLSAVTAACLMIRREVFEEVGGLTEDLAVAFNDVDFCMKVRDKGYLVVYNPHAELYHYESKSRGYEDTGEKVARFNSEVEKLEKLWPEILEKGDPYYNPNLSILDGWYRLKEE</sequence>